<keyword evidence="2" id="KW-1133">Transmembrane helix</keyword>
<proteinExistence type="predicted"/>
<dbReference type="Proteomes" id="UP000772434">
    <property type="component" value="Unassembled WGS sequence"/>
</dbReference>
<feature type="compositionally biased region" description="Basic and acidic residues" evidence="1">
    <location>
        <begin position="81"/>
        <end position="99"/>
    </location>
</feature>
<protein>
    <submittedName>
        <fullName evidence="3">Uncharacterized protein</fullName>
    </submittedName>
</protein>
<dbReference type="AlphaFoldDB" id="A0A9P5P8J1"/>
<evidence type="ECO:0000313" key="4">
    <source>
        <dbReference type="Proteomes" id="UP000772434"/>
    </source>
</evidence>
<feature type="region of interest" description="Disordered" evidence="1">
    <location>
        <begin position="1"/>
        <end position="22"/>
    </location>
</feature>
<name>A0A9P5P8J1_9AGAR</name>
<sequence length="389" mass="45309">MDTPRITRDPTQDLVPDYNTDPDWDDFVNSCVTDDRNRDDIVKGLIDSWTARHAKTIQAWEAQLEVDREEEKRLAELRAQTAEHVRREAEKEKAEEEKKKFKPPPMDQMASIPTHSQASPLPFALEKMRKYEFVELWYFGMDGCEEARINSLAESTTGYGFAAAGDDATIAALRPLSTLTKSPKAIPDERLSFTHLSIAKTLYIHTMNEVGWPAEYIKAWAHFYTILENHHFRRIEPHGEQVLVKYQAHMRRDWYRLLLAKKPVFNVALINEDLVSKLEDDILRQMRLDSMTTVRFFLFLFISMNHLLTMSFIILSSMIFSVHMNNAHTYFAYHTCIRIRIRIRIRINTHINIAQMFFHNSHTWFHTHAGGCWDVASQGSLSRSATFNT</sequence>
<keyword evidence="4" id="KW-1185">Reference proteome</keyword>
<evidence type="ECO:0000313" key="3">
    <source>
        <dbReference type="EMBL" id="KAF9056906.1"/>
    </source>
</evidence>
<organism evidence="3 4">
    <name type="scientific">Rhodocollybia butyracea</name>
    <dbReference type="NCBI Taxonomy" id="206335"/>
    <lineage>
        <taxon>Eukaryota</taxon>
        <taxon>Fungi</taxon>
        <taxon>Dikarya</taxon>
        <taxon>Basidiomycota</taxon>
        <taxon>Agaricomycotina</taxon>
        <taxon>Agaricomycetes</taxon>
        <taxon>Agaricomycetidae</taxon>
        <taxon>Agaricales</taxon>
        <taxon>Marasmiineae</taxon>
        <taxon>Omphalotaceae</taxon>
        <taxon>Rhodocollybia</taxon>
    </lineage>
</organism>
<evidence type="ECO:0000256" key="1">
    <source>
        <dbReference type="SAM" id="MobiDB-lite"/>
    </source>
</evidence>
<gene>
    <name evidence="3" type="ORF">BDP27DRAFT_1241905</name>
</gene>
<comment type="caution">
    <text evidence="3">The sequence shown here is derived from an EMBL/GenBank/DDBJ whole genome shotgun (WGS) entry which is preliminary data.</text>
</comment>
<evidence type="ECO:0000256" key="2">
    <source>
        <dbReference type="SAM" id="Phobius"/>
    </source>
</evidence>
<feature type="compositionally biased region" description="Basic and acidic residues" evidence="1">
    <location>
        <begin position="1"/>
        <end position="11"/>
    </location>
</feature>
<keyword evidence="2" id="KW-0472">Membrane</keyword>
<dbReference type="EMBL" id="JADNRY010000412">
    <property type="protein sequence ID" value="KAF9056906.1"/>
    <property type="molecule type" value="Genomic_DNA"/>
</dbReference>
<keyword evidence="2" id="KW-0812">Transmembrane</keyword>
<accession>A0A9P5P8J1</accession>
<feature type="region of interest" description="Disordered" evidence="1">
    <location>
        <begin position="81"/>
        <end position="115"/>
    </location>
</feature>
<dbReference type="OrthoDB" id="2688210at2759"/>
<reference evidence="3" key="1">
    <citation type="submission" date="2020-11" db="EMBL/GenBank/DDBJ databases">
        <authorList>
            <consortium name="DOE Joint Genome Institute"/>
            <person name="Ahrendt S."/>
            <person name="Riley R."/>
            <person name="Andreopoulos W."/>
            <person name="Labutti K."/>
            <person name="Pangilinan J."/>
            <person name="Ruiz-Duenas F.J."/>
            <person name="Barrasa J.M."/>
            <person name="Sanchez-Garcia M."/>
            <person name="Camarero S."/>
            <person name="Miyauchi S."/>
            <person name="Serrano A."/>
            <person name="Linde D."/>
            <person name="Babiker R."/>
            <person name="Drula E."/>
            <person name="Ayuso-Fernandez I."/>
            <person name="Pacheco R."/>
            <person name="Padilla G."/>
            <person name="Ferreira P."/>
            <person name="Barriuso J."/>
            <person name="Kellner H."/>
            <person name="Castanera R."/>
            <person name="Alfaro M."/>
            <person name="Ramirez L."/>
            <person name="Pisabarro A.G."/>
            <person name="Kuo A."/>
            <person name="Tritt A."/>
            <person name="Lipzen A."/>
            <person name="He G."/>
            <person name="Yan M."/>
            <person name="Ng V."/>
            <person name="Cullen D."/>
            <person name="Martin F."/>
            <person name="Rosso M.-N."/>
            <person name="Henrissat B."/>
            <person name="Hibbett D."/>
            <person name="Martinez A.T."/>
            <person name="Grigoriev I.V."/>
        </authorList>
    </citation>
    <scope>NUCLEOTIDE SEQUENCE</scope>
    <source>
        <strain evidence="3">AH 40177</strain>
    </source>
</reference>
<feature type="transmembrane region" description="Helical" evidence="2">
    <location>
        <begin position="296"/>
        <end position="320"/>
    </location>
</feature>